<dbReference type="PANTHER" id="PTHR21389">
    <property type="entry name" value="P53 INDUCED PROTEIN"/>
    <property type="match status" value="1"/>
</dbReference>
<organism evidence="7 8">
    <name type="scientific">Geodia barretti</name>
    <name type="common">Barrett's horny sponge</name>
    <dbReference type="NCBI Taxonomy" id="519541"/>
    <lineage>
        <taxon>Eukaryota</taxon>
        <taxon>Metazoa</taxon>
        <taxon>Porifera</taxon>
        <taxon>Demospongiae</taxon>
        <taxon>Heteroscleromorpha</taxon>
        <taxon>Tetractinellida</taxon>
        <taxon>Astrophorina</taxon>
        <taxon>Geodiidae</taxon>
        <taxon>Geodia</taxon>
    </lineage>
</organism>
<keyword evidence="3 6" id="KW-0812">Transmembrane</keyword>
<evidence type="ECO:0000256" key="1">
    <source>
        <dbReference type="ARBA" id="ARBA00004141"/>
    </source>
</evidence>
<evidence type="ECO:0000256" key="3">
    <source>
        <dbReference type="ARBA" id="ARBA00022692"/>
    </source>
</evidence>
<evidence type="ECO:0000256" key="6">
    <source>
        <dbReference type="SAM" id="Phobius"/>
    </source>
</evidence>
<feature type="transmembrane region" description="Helical" evidence="6">
    <location>
        <begin position="240"/>
        <end position="262"/>
    </location>
</feature>
<feature type="transmembrane region" description="Helical" evidence="6">
    <location>
        <begin position="66"/>
        <end position="86"/>
    </location>
</feature>
<evidence type="ECO:0000313" key="7">
    <source>
        <dbReference type="EMBL" id="CAI7997607.1"/>
    </source>
</evidence>
<dbReference type="InterPro" id="IPR059112">
    <property type="entry name" value="CysZ/EI24"/>
</dbReference>
<evidence type="ECO:0000256" key="2">
    <source>
        <dbReference type="ARBA" id="ARBA00010970"/>
    </source>
</evidence>
<dbReference type="AlphaFoldDB" id="A0AA35W4F5"/>
<dbReference type="GO" id="GO:0016236">
    <property type="term" value="P:macroautophagy"/>
    <property type="evidence" value="ECO:0007669"/>
    <property type="project" value="TreeGrafter"/>
</dbReference>
<dbReference type="GO" id="GO:0005783">
    <property type="term" value="C:endoplasmic reticulum"/>
    <property type="evidence" value="ECO:0007669"/>
    <property type="project" value="TreeGrafter"/>
</dbReference>
<reference evidence="7" key="1">
    <citation type="submission" date="2023-03" db="EMBL/GenBank/DDBJ databases">
        <authorList>
            <person name="Steffen K."/>
            <person name="Cardenas P."/>
        </authorList>
    </citation>
    <scope>NUCLEOTIDE SEQUENCE</scope>
</reference>
<evidence type="ECO:0000313" key="8">
    <source>
        <dbReference type="Proteomes" id="UP001174909"/>
    </source>
</evidence>
<dbReference type="Proteomes" id="UP001174909">
    <property type="component" value="Unassembled WGS sequence"/>
</dbReference>
<keyword evidence="4 6" id="KW-1133">Transmembrane helix</keyword>
<dbReference type="Pfam" id="PF07264">
    <property type="entry name" value="EI24"/>
    <property type="match status" value="1"/>
</dbReference>
<proteinExistence type="inferred from homology"/>
<evidence type="ECO:0000256" key="5">
    <source>
        <dbReference type="ARBA" id="ARBA00023136"/>
    </source>
</evidence>
<feature type="transmembrane region" description="Helical" evidence="6">
    <location>
        <begin position="106"/>
        <end position="129"/>
    </location>
</feature>
<keyword evidence="8" id="KW-1185">Reference proteome</keyword>
<accession>A0AA35W4F5</accession>
<comment type="similarity">
    <text evidence="2">Belongs to the EI24 family.</text>
</comment>
<name>A0AA35W4F5_GEOBA</name>
<comment type="caution">
    <text evidence="7">The sequence shown here is derived from an EMBL/GenBank/DDBJ whole genome shotgun (WGS) entry which is preliminary data.</text>
</comment>
<keyword evidence="5 6" id="KW-0472">Membrane</keyword>
<dbReference type="GO" id="GO:0016020">
    <property type="term" value="C:membrane"/>
    <property type="evidence" value="ECO:0007669"/>
    <property type="project" value="UniProtKB-SubCell"/>
</dbReference>
<dbReference type="PANTHER" id="PTHR21389:SF0">
    <property type="entry name" value="ETOPOSIDE-INDUCED PROTEIN 2.4 HOMOLOG"/>
    <property type="match status" value="1"/>
</dbReference>
<feature type="transmembrane region" description="Helical" evidence="6">
    <location>
        <begin position="26"/>
        <end position="46"/>
    </location>
</feature>
<evidence type="ECO:0000256" key="4">
    <source>
        <dbReference type="ARBA" id="ARBA00022989"/>
    </source>
</evidence>
<comment type="subcellular location">
    <subcellularLocation>
        <location evidence="1">Membrane</location>
        <topology evidence="1">Multi-pass membrane protein</topology>
    </subcellularLocation>
</comment>
<sequence>MEGVSNSAKDLLSGAQCVATGCYHSLLGVLPVFHLVQQATLLTFLVMPKSDDSCSSVSFSMESFSVYVYLTLGILTFDYVFLPGVQHLAGRMYGLVISSPATESHLLQWLATFLHYLFTGLWVLPVFWISKPINVIWFQDIASAALNESQKLKKTKSQQQSSSQSVSQSISRFIADLLFSILLQLLFLLQAMVVGLIPGVGWLLSLLHMTILYSFYCFEYKWMHDGWPVHQRITYLEARWTYFIGFGLPLAFLASLSGSLVIRVKPLFHFAVPVCLPCHFLSSL</sequence>
<dbReference type="EMBL" id="CASHTH010000319">
    <property type="protein sequence ID" value="CAI7997607.1"/>
    <property type="molecule type" value="Genomic_DNA"/>
</dbReference>
<gene>
    <name evidence="7" type="ORF">GBAR_LOCUS2192</name>
</gene>
<protein>
    <submittedName>
        <fullName evidence="7">Etoposide-induced protein 2.4 homolog</fullName>
    </submittedName>
</protein>